<feature type="transmembrane region" description="Helical" evidence="1">
    <location>
        <begin position="335"/>
        <end position="356"/>
    </location>
</feature>
<feature type="domain" description="EGF-like" evidence="3">
    <location>
        <begin position="273"/>
        <end position="312"/>
    </location>
</feature>
<dbReference type="OrthoDB" id="409374at2759"/>
<dbReference type="PANTHER" id="PTHR24047">
    <property type="entry name" value="FI01909P-RELATED"/>
    <property type="match status" value="1"/>
</dbReference>
<name>A0A6P4I2W3_DROKI</name>
<dbReference type="SMART" id="SM00181">
    <property type="entry name" value="EGF"/>
    <property type="match status" value="4"/>
</dbReference>
<dbReference type="GeneID" id="108075351"/>
<gene>
    <name evidence="5" type="primary">LOC108075351</name>
    <name evidence="6" type="synonym">NimC4</name>
</gene>
<keyword evidence="1" id="KW-1133">Transmembrane helix</keyword>
<dbReference type="RefSeq" id="XP_017023252.1">
    <property type="nucleotide sequence ID" value="XM_017167763.1"/>
</dbReference>
<evidence type="ECO:0000259" key="3">
    <source>
        <dbReference type="SMART" id="SM00181"/>
    </source>
</evidence>
<dbReference type="InterPro" id="IPR000742">
    <property type="entry name" value="EGF"/>
</dbReference>
<accession>A0A6P4I2W3</accession>
<feature type="chain" id="PRO_5027560552" evidence="2">
    <location>
        <begin position="31"/>
        <end position="389"/>
    </location>
</feature>
<organism evidence="4 5">
    <name type="scientific">Drosophila kikkawai</name>
    <name type="common">Fruit fly</name>
    <dbReference type="NCBI Taxonomy" id="30033"/>
    <lineage>
        <taxon>Eukaryota</taxon>
        <taxon>Metazoa</taxon>
        <taxon>Ecdysozoa</taxon>
        <taxon>Arthropoda</taxon>
        <taxon>Hexapoda</taxon>
        <taxon>Insecta</taxon>
        <taxon>Pterygota</taxon>
        <taxon>Neoptera</taxon>
        <taxon>Endopterygota</taxon>
        <taxon>Diptera</taxon>
        <taxon>Brachycera</taxon>
        <taxon>Muscomorpha</taxon>
        <taxon>Ephydroidea</taxon>
        <taxon>Drosophilidae</taxon>
        <taxon>Drosophila</taxon>
        <taxon>Sophophora</taxon>
    </lineage>
</organism>
<sequence>MPTVVAFTQVNVVAMKTVLALVLLLSPVLAAGLRDNYCERNETVRTSVPVTKQRTIVKPQSKWKIWKKTEKTTEIYDSVEVQETQRLVRECCPGYLPVESGLCEPICSRACPAHASCAAPDRCECIAGYVSARNHQDGGHYCEPICEAPCHPGAQCVAPNTCACREGYTQLQPAGDGVSGDCVPTCKVGGSCENGKCVGVERCQCNAGYRWDKAEERCAVVSAESISEKDSEESTEAPSTTSTAAFTALECPEDFVLFQGECREKQFESNEASCLTTGCGPHQTCLESGICNCSRGYVPDETTVEGGSLSCQRTLFDQILGLNQATDDEDELNPWTIPIIGVASGSLFVLLIVGFIGGKRYRRERSAAANKEMECQYSQKTVDVDEWVP</sequence>
<dbReference type="Proteomes" id="UP001652661">
    <property type="component" value="Chromosome 2R"/>
</dbReference>
<dbReference type="PANTHER" id="PTHR24047:SF32">
    <property type="entry name" value="FI01909P-RELATED"/>
    <property type="match status" value="1"/>
</dbReference>
<dbReference type="InterPro" id="IPR053255">
    <property type="entry name" value="EGF-like_domain"/>
</dbReference>
<dbReference type="AlphaFoldDB" id="A0A6P4I2W3"/>
<reference evidence="5" key="1">
    <citation type="submission" date="2025-04" db="UniProtKB">
        <authorList>
            <consortium name="RefSeq"/>
        </authorList>
    </citation>
    <scope>IDENTIFICATION</scope>
</reference>
<feature type="domain" description="EGF-like" evidence="3">
    <location>
        <begin position="185"/>
        <end position="219"/>
    </location>
</feature>
<evidence type="ECO:0000256" key="2">
    <source>
        <dbReference type="SAM" id="SignalP"/>
    </source>
</evidence>
<keyword evidence="4" id="KW-1185">Reference proteome</keyword>
<evidence type="ECO:0000313" key="4">
    <source>
        <dbReference type="Proteomes" id="UP001652661"/>
    </source>
</evidence>
<feature type="signal peptide" evidence="2">
    <location>
        <begin position="1"/>
        <end position="30"/>
    </location>
</feature>
<dbReference type="RefSeq" id="XP_070140823.1">
    <property type="nucleotide sequence ID" value="XM_070284722.1"/>
</dbReference>
<dbReference type="Gene3D" id="2.10.25.10">
    <property type="entry name" value="Laminin"/>
    <property type="match status" value="2"/>
</dbReference>
<feature type="domain" description="EGF-like" evidence="3">
    <location>
        <begin position="106"/>
        <end position="143"/>
    </location>
</feature>
<keyword evidence="1" id="KW-0812">Transmembrane</keyword>
<evidence type="ECO:0000313" key="6">
    <source>
        <dbReference type="RefSeq" id="XP_070140823.1"/>
    </source>
</evidence>
<evidence type="ECO:0000256" key="1">
    <source>
        <dbReference type="SAM" id="Phobius"/>
    </source>
</evidence>
<keyword evidence="2" id="KW-0732">Signal</keyword>
<evidence type="ECO:0000313" key="5">
    <source>
        <dbReference type="RefSeq" id="XP_017023252.1"/>
    </source>
</evidence>
<feature type="domain" description="EGF-like" evidence="3">
    <location>
        <begin position="145"/>
        <end position="183"/>
    </location>
</feature>
<protein>
    <submittedName>
        <fullName evidence="5 6">Fibrillin-2</fullName>
    </submittedName>
</protein>
<keyword evidence="1" id="KW-0472">Membrane</keyword>
<proteinExistence type="predicted"/>
<reference evidence="4 6" key="2">
    <citation type="submission" date="2025-05" db="UniProtKB">
        <authorList>
            <consortium name="RefSeq"/>
        </authorList>
    </citation>
    <scope>NUCLEOTIDE SEQUENCE [LARGE SCALE GENOMIC DNA]</scope>
    <source>
        <strain evidence="4 6">14028-0561.14</strain>
        <tissue evidence="6">Whole fly</tissue>
    </source>
</reference>